<gene>
    <name evidence="4" type="primary">AHSA1</name>
    <name evidence="4" type="ORF">DERF_007156</name>
    <name evidence="3" type="ORF">HUG17_1613</name>
</gene>
<evidence type="ECO:0000313" key="3">
    <source>
        <dbReference type="EMBL" id="KAH7646075.1"/>
    </source>
</evidence>
<dbReference type="PANTHER" id="PTHR13009">
    <property type="entry name" value="HEAT SHOCK PROTEIN 90 HSP90 CO-CHAPERONE AHA-1"/>
    <property type="match status" value="1"/>
</dbReference>
<comment type="similarity">
    <text evidence="1">Belongs to the AHA1 family.</text>
</comment>
<evidence type="ECO:0000313" key="5">
    <source>
        <dbReference type="Proteomes" id="UP000790347"/>
    </source>
</evidence>
<proteinExistence type="inferred from homology"/>
<dbReference type="GO" id="GO:0051087">
    <property type="term" value="F:protein-folding chaperone binding"/>
    <property type="evidence" value="ECO:0007669"/>
    <property type="project" value="InterPro"/>
</dbReference>
<dbReference type="InterPro" id="IPR013538">
    <property type="entry name" value="ASHA1/2-like_C"/>
</dbReference>
<reference evidence="3" key="3">
    <citation type="journal article" date="2021" name="World Allergy Organ. J.">
        <title>Chromosome-level assembly of Dermatophagoides farinae genome and transcriptome reveals two novel allergens Der f 37 and Der f 39.</title>
        <authorList>
            <person name="Chen J."/>
            <person name="Cai Z."/>
            <person name="Fan D."/>
            <person name="Hu J."/>
            <person name="Hou Y."/>
            <person name="He Y."/>
            <person name="Zhang Z."/>
            <person name="Zhao Z."/>
            <person name="Gao P."/>
            <person name="Hu W."/>
            <person name="Sun J."/>
            <person name="Li J."/>
            <person name="Ji K."/>
        </authorList>
    </citation>
    <scope>NUCLEOTIDE SEQUENCE</scope>
    <source>
        <strain evidence="3">JKM2019</strain>
    </source>
</reference>
<dbReference type="EMBL" id="ASGP02000003">
    <property type="protein sequence ID" value="KAH9516417.1"/>
    <property type="molecule type" value="Genomic_DNA"/>
</dbReference>
<dbReference type="InterPro" id="IPR023393">
    <property type="entry name" value="START-like_dom_sf"/>
</dbReference>
<dbReference type="GO" id="GO:0001671">
    <property type="term" value="F:ATPase activator activity"/>
    <property type="evidence" value="ECO:0007669"/>
    <property type="project" value="InterPro"/>
</dbReference>
<dbReference type="Gene3D" id="3.15.10.20">
    <property type="entry name" value="Activator of Hsp90 ATPase Aha1, N-terminal domain"/>
    <property type="match status" value="1"/>
</dbReference>
<dbReference type="SMART" id="SM01000">
    <property type="entry name" value="Aha1_N"/>
    <property type="match status" value="1"/>
</dbReference>
<dbReference type="GO" id="GO:0005829">
    <property type="term" value="C:cytosol"/>
    <property type="evidence" value="ECO:0007669"/>
    <property type="project" value="TreeGrafter"/>
</dbReference>
<dbReference type="Pfam" id="PF08327">
    <property type="entry name" value="AHSA1"/>
    <property type="match status" value="1"/>
</dbReference>
<keyword evidence="5" id="KW-1185">Reference proteome</keyword>
<dbReference type="InterPro" id="IPR015310">
    <property type="entry name" value="AHSA1-like_N"/>
</dbReference>
<dbReference type="Gene3D" id="3.30.530.20">
    <property type="match status" value="1"/>
</dbReference>
<reference evidence="3" key="2">
    <citation type="submission" date="2020-06" db="EMBL/GenBank/DDBJ databases">
        <authorList>
            <person name="Ji K."/>
            <person name="Li J."/>
        </authorList>
    </citation>
    <scope>NUCLEOTIDE SEQUENCE</scope>
    <source>
        <strain evidence="3">JKM2019</strain>
        <tissue evidence="3">Whole body</tissue>
    </source>
</reference>
<dbReference type="OrthoDB" id="567237at2759"/>
<protein>
    <submittedName>
        <fullName evidence="4">AHA1, activator of heat shock 90kDa protein ATPase</fullName>
    </submittedName>
    <submittedName>
        <fullName evidence="3">Activator of 90 kDa heat shock protein atpase 1-like protein</fullName>
    </submittedName>
</protein>
<dbReference type="SUPFAM" id="SSF103111">
    <property type="entry name" value="Activator of Hsp90 ATPase, Aha1"/>
    <property type="match status" value="1"/>
</dbReference>
<feature type="domain" description="Activator of Hsp90 ATPase AHSA1-like N-terminal" evidence="2">
    <location>
        <begin position="29"/>
        <end position="165"/>
    </location>
</feature>
<organism evidence="4 5">
    <name type="scientific">Dermatophagoides farinae</name>
    <name type="common">American house dust mite</name>
    <dbReference type="NCBI Taxonomy" id="6954"/>
    <lineage>
        <taxon>Eukaryota</taxon>
        <taxon>Metazoa</taxon>
        <taxon>Ecdysozoa</taxon>
        <taxon>Arthropoda</taxon>
        <taxon>Chelicerata</taxon>
        <taxon>Arachnida</taxon>
        <taxon>Acari</taxon>
        <taxon>Acariformes</taxon>
        <taxon>Sarcoptiformes</taxon>
        <taxon>Astigmata</taxon>
        <taxon>Psoroptidia</taxon>
        <taxon>Analgoidea</taxon>
        <taxon>Pyroglyphidae</taxon>
        <taxon>Dermatophagoidinae</taxon>
        <taxon>Dermatophagoides</taxon>
    </lineage>
</organism>
<dbReference type="EMBL" id="SDOV01000001">
    <property type="protein sequence ID" value="KAH7646075.1"/>
    <property type="molecule type" value="Genomic_DNA"/>
</dbReference>
<keyword evidence="4" id="KW-0346">Stress response</keyword>
<sequence>MAKWGEGDPRWIVEERPDATNVNNWHWTEKNASHWSKDKLKTLLEGLIIEENGLGHCIIKEVSSIDGEAVANNRKGKLIFFYEWIIKCTWIGVLNGDATEYNGKLEIPNLSEENSSNDITIDVSIDDTNSAQAEILKELVRTKGLHIIQDRMKQYIIALRDEFAKDMIKPTKLTESGSINSFQTEAQLKEKAKSELHSSKQSVSKTVISKKSDNSQTDVKIETTSLKLIENFKCTAEEIYKTFTEEVFLQAFTRNKVKCEPVVGGQFSLMDGNIVGKFTHLEPNKCIRQFWRLKSWPAEHYSQVEIQIEQQSDSTKIILVQTGVPKLNVDNTEEGWKKHYFESIKRTFGFAASFY</sequence>
<evidence type="ECO:0000313" key="4">
    <source>
        <dbReference type="EMBL" id="KAH9516417.1"/>
    </source>
</evidence>
<evidence type="ECO:0000256" key="1">
    <source>
        <dbReference type="ARBA" id="ARBA00006817"/>
    </source>
</evidence>
<dbReference type="SUPFAM" id="SSF55961">
    <property type="entry name" value="Bet v1-like"/>
    <property type="match status" value="1"/>
</dbReference>
<dbReference type="PANTHER" id="PTHR13009:SF22">
    <property type="entry name" value="LD43819P"/>
    <property type="match status" value="1"/>
</dbReference>
<dbReference type="Proteomes" id="UP000828236">
    <property type="component" value="Unassembled WGS sequence"/>
</dbReference>
<name>A0A922L7P2_DERFA</name>
<reference evidence="4" key="4">
    <citation type="journal article" date="2022" name="Res Sq">
        <title>Comparative Genomics Reveals Insights into the Divergent Evolution of Astigmatic Mites and Household Pest Adaptations.</title>
        <authorList>
            <person name="Xiong Q."/>
            <person name="Wan A.T.-Y."/>
            <person name="Liu X.-Y."/>
            <person name="Fung C.S.-H."/>
            <person name="Xiao X."/>
            <person name="Malainual N."/>
            <person name="Hou J."/>
            <person name="Wang L."/>
            <person name="Wang M."/>
            <person name="Yang K."/>
            <person name="Cui Y."/>
            <person name="Leung E."/>
            <person name="Nong W."/>
            <person name="Shin S.-K."/>
            <person name="Au S."/>
            <person name="Jeong K.Y."/>
            <person name="Chew F.T."/>
            <person name="Hui J."/>
            <person name="Leung T.F."/>
            <person name="Tungtrongchitr A."/>
            <person name="Zhong N."/>
            <person name="Liu Z."/>
            <person name="Tsui S."/>
        </authorList>
    </citation>
    <scope>NUCLEOTIDE SEQUENCE</scope>
    <source>
        <strain evidence="4">Derf</strain>
        <tissue evidence="4">Whole organism</tissue>
    </source>
</reference>
<comment type="caution">
    <text evidence="4">The sequence shown here is derived from an EMBL/GenBank/DDBJ whole genome shotgun (WGS) entry which is preliminary data.</text>
</comment>
<dbReference type="CDD" id="cd08892">
    <property type="entry name" value="SRPBCC_Aha1"/>
    <property type="match status" value="1"/>
</dbReference>
<accession>A0A922L7P2</accession>
<dbReference type="Pfam" id="PF09229">
    <property type="entry name" value="Aha1_N"/>
    <property type="match status" value="1"/>
</dbReference>
<dbReference type="InterPro" id="IPR036338">
    <property type="entry name" value="Aha1"/>
</dbReference>
<reference evidence="4" key="1">
    <citation type="submission" date="2013-05" db="EMBL/GenBank/DDBJ databases">
        <authorList>
            <person name="Yim A.K.Y."/>
            <person name="Chan T.F."/>
            <person name="Ji K.M."/>
            <person name="Liu X.Y."/>
            <person name="Zhou J.W."/>
            <person name="Li R.Q."/>
            <person name="Yang K.Y."/>
            <person name="Li J."/>
            <person name="Li M."/>
            <person name="Law P.T.W."/>
            <person name="Wu Y.L."/>
            <person name="Cai Z.L."/>
            <person name="Qin H."/>
            <person name="Bao Y."/>
            <person name="Leung R.K.K."/>
            <person name="Ng P.K.S."/>
            <person name="Zou J."/>
            <person name="Zhong X.J."/>
            <person name="Ran P.X."/>
            <person name="Zhong N.S."/>
            <person name="Liu Z.G."/>
            <person name="Tsui S.K.W."/>
        </authorList>
    </citation>
    <scope>NUCLEOTIDE SEQUENCE</scope>
    <source>
        <strain evidence="4">Derf</strain>
        <tissue evidence="4">Whole organism</tissue>
    </source>
</reference>
<dbReference type="GO" id="GO:0006457">
    <property type="term" value="P:protein folding"/>
    <property type="evidence" value="ECO:0007669"/>
    <property type="project" value="TreeGrafter"/>
</dbReference>
<dbReference type="Proteomes" id="UP000790347">
    <property type="component" value="Unassembled WGS sequence"/>
</dbReference>
<dbReference type="AlphaFoldDB" id="A0A922L7P2"/>
<evidence type="ECO:0000259" key="2">
    <source>
        <dbReference type="SMART" id="SM01000"/>
    </source>
</evidence>